<dbReference type="Pfam" id="PF07804">
    <property type="entry name" value="HipA_C"/>
    <property type="match status" value="1"/>
</dbReference>
<comment type="caution">
    <text evidence="6">The sequence shown here is derived from an EMBL/GenBank/DDBJ whole genome shotgun (WGS) entry which is preliminary data.</text>
</comment>
<keyword evidence="3" id="KW-0418">Kinase</keyword>
<proteinExistence type="inferred from homology"/>
<dbReference type="EMBL" id="JAUSRO010000003">
    <property type="protein sequence ID" value="MDP9898998.1"/>
    <property type="molecule type" value="Genomic_DNA"/>
</dbReference>
<dbReference type="PANTHER" id="PTHR37419:SF8">
    <property type="entry name" value="TOXIN YJJJ"/>
    <property type="match status" value="1"/>
</dbReference>
<evidence type="ECO:0000313" key="7">
    <source>
        <dbReference type="Proteomes" id="UP001226867"/>
    </source>
</evidence>
<dbReference type="InterPro" id="IPR052028">
    <property type="entry name" value="HipA_Ser/Thr_kinase"/>
</dbReference>
<evidence type="ECO:0000256" key="1">
    <source>
        <dbReference type="ARBA" id="ARBA00010164"/>
    </source>
</evidence>
<dbReference type="NCBIfam" id="NF007297">
    <property type="entry name" value="PRK09775.1"/>
    <property type="match status" value="1"/>
</dbReference>
<protein>
    <recommendedName>
        <fullName evidence="5">HipA-like C-terminal domain-containing protein</fullName>
    </recommendedName>
</protein>
<reference evidence="6 7" key="1">
    <citation type="submission" date="2023-07" db="EMBL/GenBank/DDBJ databases">
        <title>Sorghum-associated microbial communities from plants grown in Nebraska, USA.</title>
        <authorList>
            <person name="Schachtman D."/>
        </authorList>
    </citation>
    <scope>NUCLEOTIDE SEQUENCE [LARGE SCALE GENOMIC DNA]</scope>
    <source>
        <strain evidence="6 7">DS1607</strain>
    </source>
</reference>
<evidence type="ECO:0000313" key="6">
    <source>
        <dbReference type="EMBL" id="MDP9898998.1"/>
    </source>
</evidence>
<evidence type="ECO:0000256" key="4">
    <source>
        <dbReference type="SAM" id="SignalP"/>
    </source>
</evidence>
<dbReference type="PANTHER" id="PTHR37419">
    <property type="entry name" value="SERINE/THREONINE-PROTEIN KINASE TOXIN HIPA"/>
    <property type="match status" value="1"/>
</dbReference>
<feature type="domain" description="HipA-like C-terminal" evidence="5">
    <location>
        <begin position="223"/>
        <end position="397"/>
    </location>
</feature>
<keyword evidence="4" id="KW-0732">Signal</keyword>
<comment type="similarity">
    <text evidence="1">Belongs to the HipA Ser/Thr kinase family.</text>
</comment>
<keyword evidence="7" id="KW-1185">Reference proteome</keyword>
<dbReference type="RefSeq" id="WP_307688807.1">
    <property type="nucleotide sequence ID" value="NZ_JAUSRO010000003.1"/>
</dbReference>
<evidence type="ECO:0000256" key="3">
    <source>
        <dbReference type="ARBA" id="ARBA00022777"/>
    </source>
</evidence>
<feature type="signal peptide" evidence="4">
    <location>
        <begin position="1"/>
        <end position="26"/>
    </location>
</feature>
<gene>
    <name evidence="6" type="ORF">J2W36_001242</name>
</gene>
<dbReference type="Proteomes" id="UP001226867">
    <property type="component" value="Unassembled WGS sequence"/>
</dbReference>
<organism evidence="6 7">
    <name type="scientific">Variovorax ginsengisoli</name>
    <dbReference type="NCBI Taxonomy" id="363844"/>
    <lineage>
        <taxon>Bacteria</taxon>
        <taxon>Pseudomonadati</taxon>
        <taxon>Pseudomonadota</taxon>
        <taxon>Betaproteobacteria</taxon>
        <taxon>Burkholderiales</taxon>
        <taxon>Comamonadaceae</taxon>
        <taxon>Variovorax</taxon>
    </lineage>
</organism>
<feature type="chain" id="PRO_5045765607" description="HipA-like C-terminal domain-containing protein" evidence="4">
    <location>
        <begin position="27"/>
        <end position="466"/>
    </location>
</feature>
<sequence>MAASVSVSGANAALQMALALQSPATAAGLATALQVSVPTLHRQLQRLPAGRLVTAGKARRARYALRRPLRGGFEDLPVYVINTQGRAELLAPLALLHPEGSHIGFGDSPWPVPQAGRDGWWPGLPYPLSDMRPQGYMGRQFARAEHRLLGVPEDPSRWTDDEVLHVLTQRGDDASGNLIVGDPAYRAWQVARTAQLTPLEPEETAACYAALAARAVTAGVPGSSAAGEFPKFAAQRAVPTGQASETSHVLVKFSGADGSPAVRRWADLLVCEHLALAQLLRMPGLSAARSRILAHEGRTFLEVERFDRHGAWGRSALCSLETVNAAFLGDVSRDWVRLAKRLAHAGLLTADDVTRVAHLWWFGRLIGNTDMHAGNLSFRPVAGHLTVAPAYDMLPMFEAPLAGGEVAPRVFDPPLPLPPERAVWHAACAAALAFWRAAADDARISAAFRARCASHGDRLEAAARHA</sequence>
<evidence type="ECO:0000256" key="2">
    <source>
        <dbReference type="ARBA" id="ARBA00022679"/>
    </source>
</evidence>
<keyword evidence="2" id="KW-0808">Transferase</keyword>
<accession>A0ABT9S575</accession>
<dbReference type="InterPro" id="IPR012893">
    <property type="entry name" value="HipA-like_C"/>
</dbReference>
<evidence type="ECO:0000259" key="5">
    <source>
        <dbReference type="Pfam" id="PF07804"/>
    </source>
</evidence>
<name>A0ABT9S575_9BURK</name>